<proteinExistence type="inferred from homology"/>
<dbReference type="AlphaFoldDB" id="H2Y382"/>
<feature type="domain" description="TauD/TfdA-like" evidence="6">
    <location>
        <begin position="10"/>
        <end position="176"/>
    </location>
</feature>
<reference evidence="7" key="4">
    <citation type="submission" date="2025-09" db="UniProtKB">
        <authorList>
            <consortium name="Ensembl"/>
        </authorList>
    </citation>
    <scope>IDENTIFICATION</scope>
</reference>
<dbReference type="Pfam" id="PF02668">
    <property type="entry name" value="TauD"/>
    <property type="match status" value="1"/>
</dbReference>
<dbReference type="EMBL" id="EAAA01001521">
    <property type="status" value="NOT_ANNOTATED_CDS"/>
    <property type="molecule type" value="Genomic_DNA"/>
</dbReference>
<accession>H2Y382</accession>
<evidence type="ECO:0000256" key="1">
    <source>
        <dbReference type="ARBA" id="ARBA00005896"/>
    </source>
</evidence>
<keyword evidence="8" id="KW-1185">Reference proteome</keyword>
<keyword evidence="4" id="KW-0560">Oxidoreductase</keyword>
<evidence type="ECO:0000256" key="2">
    <source>
        <dbReference type="ARBA" id="ARBA00022723"/>
    </source>
</evidence>
<evidence type="ECO:0000313" key="8">
    <source>
        <dbReference type="Proteomes" id="UP000008144"/>
    </source>
</evidence>
<dbReference type="Gene3D" id="3.60.130.10">
    <property type="entry name" value="Clavaminate synthase-like"/>
    <property type="match status" value="1"/>
</dbReference>
<dbReference type="InterPro" id="IPR051178">
    <property type="entry name" value="TfdA_dioxygenase"/>
</dbReference>
<dbReference type="InterPro" id="IPR042098">
    <property type="entry name" value="TauD-like_sf"/>
</dbReference>
<dbReference type="InterPro" id="IPR003819">
    <property type="entry name" value="TauD/TfdA-like"/>
</dbReference>
<keyword evidence="2" id="KW-0479">Metal-binding</keyword>
<evidence type="ECO:0000256" key="5">
    <source>
        <dbReference type="ARBA" id="ARBA00023004"/>
    </source>
</evidence>
<reference evidence="7" key="3">
    <citation type="submission" date="2025-08" db="UniProtKB">
        <authorList>
            <consortium name="Ensembl"/>
        </authorList>
    </citation>
    <scope>IDENTIFICATION</scope>
</reference>
<evidence type="ECO:0000259" key="6">
    <source>
        <dbReference type="Pfam" id="PF02668"/>
    </source>
</evidence>
<name>H2Y382_CIOIN</name>
<dbReference type="OMA" id="SHKWLET"/>
<evidence type="ECO:0000256" key="3">
    <source>
        <dbReference type="ARBA" id="ARBA00022964"/>
    </source>
</evidence>
<dbReference type="GO" id="GO:0051213">
    <property type="term" value="F:dioxygenase activity"/>
    <property type="evidence" value="ECO:0007669"/>
    <property type="project" value="UniProtKB-KW"/>
</dbReference>
<reference evidence="8" key="1">
    <citation type="journal article" date="2002" name="Science">
        <title>The draft genome of Ciona intestinalis: insights into chordate and vertebrate origins.</title>
        <authorList>
            <person name="Dehal P."/>
            <person name="Satou Y."/>
            <person name="Campbell R.K."/>
            <person name="Chapman J."/>
            <person name="Degnan B."/>
            <person name="De Tomaso A."/>
            <person name="Davidson B."/>
            <person name="Di Gregorio A."/>
            <person name="Gelpke M."/>
            <person name="Goodstein D.M."/>
            <person name="Harafuji N."/>
            <person name="Hastings K.E."/>
            <person name="Ho I."/>
            <person name="Hotta K."/>
            <person name="Huang W."/>
            <person name="Kawashima T."/>
            <person name="Lemaire P."/>
            <person name="Martinez D."/>
            <person name="Meinertzhagen I.A."/>
            <person name="Necula S."/>
            <person name="Nonaka M."/>
            <person name="Putnam N."/>
            <person name="Rash S."/>
            <person name="Saiga H."/>
            <person name="Satake M."/>
            <person name="Terry A."/>
            <person name="Yamada L."/>
            <person name="Wang H.G."/>
            <person name="Awazu S."/>
            <person name="Azumi K."/>
            <person name="Boore J."/>
            <person name="Branno M."/>
            <person name="Chin-Bow S."/>
            <person name="DeSantis R."/>
            <person name="Doyle S."/>
            <person name="Francino P."/>
            <person name="Keys D.N."/>
            <person name="Haga S."/>
            <person name="Hayashi H."/>
            <person name="Hino K."/>
            <person name="Imai K.S."/>
            <person name="Inaba K."/>
            <person name="Kano S."/>
            <person name="Kobayashi K."/>
            <person name="Kobayashi M."/>
            <person name="Lee B.I."/>
            <person name="Makabe K.W."/>
            <person name="Manohar C."/>
            <person name="Matassi G."/>
            <person name="Medina M."/>
            <person name="Mochizuki Y."/>
            <person name="Mount S."/>
            <person name="Morishita T."/>
            <person name="Miura S."/>
            <person name="Nakayama A."/>
            <person name="Nishizaka S."/>
            <person name="Nomoto H."/>
            <person name="Ohta F."/>
            <person name="Oishi K."/>
            <person name="Rigoutsos I."/>
            <person name="Sano M."/>
            <person name="Sasaki A."/>
            <person name="Sasakura Y."/>
            <person name="Shoguchi E."/>
            <person name="Shin-i T."/>
            <person name="Spagnuolo A."/>
            <person name="Stainier D."/>
            <person name="Suzuki M.M."/>
            <person name="Tassy O."/>
            <person name="Takatori N."/>
            <person name="Tokuoka M."/>
            <person name="Yagi K."/>
            <person name="Yoshizaki F."/>
            <person name="Wada S."/>
            <person name="Zhang C."/>
            <person name="Hyatt P.D."/>
            <person name="Larimer F."/>
            <person name="Detter C."/>
            <person name="Doggett N."/>
            <person name="Glavina T."/>
            <person name="Hawkins T."/>
            <person name="Richardson P."/>
            <person name="Lucas S."/>
            <person name="Kohara Y."/>
            <person name="Levine M."/>
            <person name="Satoh N."/>
            <person name="Rokhsar D.S."/>
        </authorList>
    </citation>
    <scope>NUCLEOTIDE SEQUENCE [LARGE SCALE GENOMIC DNA]</scope>
</reference>
<dbReference type="PANTHER" id="PTHR43779:SF3">
    <property type="entry name" value="(3R)-3-[(CARBOXYMETHYL)AMINO]FATTY ACID OXYGENASE_DECARBOXYLASE"/>
    <property type="match status" value="1"/>
</dbReference>
<dbReference type="InParanoid" id="H2Y382"/>
<keyword evidence="3" id="KW-0223">Dioxygenase</keyword>
<dbReference type="Proteomes" id="UP000008144">
    <property type="component" value="Chromosome 2"/>
</dbReference>
<sequence>LLGCTGVGMSGWHIDGTFRSEPYSHSIYHMVSVAKSGGDTMFIPLTEVVESFSPEQREFLDHVWMLSDRRNHLCHPLIYLHPLTGRPTMCFHQGMTSGFVRDYDPTSGKLDLLNEEENKSVISAIQSAIESATVYSHKWLETGDFILSDNLAVGHRAGSIPSSVETAGLRILHRVTVAGKTSPCKNVLQKQECCY</sequence>
<dbReference type="PANTHER" id="PTHR43779">
    <property type="entry name" value="DIOXYGENASE RV0097-RELATED"/>
    <property type="match status" value="1"/>
</dbReference>
<dbReference type="GeneTree" id="ENSGT00640000092809"/>
<dbReference type="SUPFAM" id="SSF51197">
    <property type="entry name" value="Clavaminate synthase-like"/>
    <property type="match status" value="1"/>
</dbReference>
<evidence type="ECO:0000256" key="4">
    <source>
        <dbReference type="ARBA" id="ARBA00023002"/>
    </source>
</evidence>
<dbReference type="GO" id="GO:0046872">
    <property type="term" value="F:metal ion binding"/>
    <property type="evidence" value="ECO:0007669"/>
    <property type="project" value="UniProtKB-KW"/>
</dbReference>
<comment type="similarity">
    <text evidence="1">Belongs to the TfdA dioxygenase family.</text>
</comment>
<reference evidence="7" key="2">
    <citation type="journal article" date="2008" name="Genome Biol.">
        <title>Improved genome assembly and evidence-based global gene model set for the chordate Ciona intestinalis: new insight into intron and operon populations.</title>
        <authorList>
            <person name="Satou Y."/>
            <person name="Mineta K."/>
            <person name="Ogasawara M."/>
            <person name="Sasakura Y."/>
            <person name="Shoguchi E."/>
            <person name="Ueno K."/>
            <person name="Yamada L."/>
            <person name="Matsumoto J."/>
            <person name="Wasserscheid J."/>
            <person name="Dewar K."/>
            <person name="Wiley G.B."/>
            <person name="Macmil S.L."/>
            <person name="Roe B.A."/>
            <person name="Zeller R.W."/>
            <person name="Hastings K.E."/>
            <person name="Lemaire P."/>
            <person name="Lindquist E."/>
            <person name="Endo T."/>
            <person name="Hotta K."/>
            <person name="Inaba K."/>
        </authorList>
    </citation>
    <scope>NUCLEOTIDE SEQUENCE [LARGE SCALE GENOMIC DNA]</scope>
    <source>
        <strain evidence="7">wild type</strain>
    </source>
</reference>
<organism evidence="7 8">
    <name type="scientific">Ciona intestinalis</name>
    <name type="common">Transparent sea squirt</name>
    <name type="synonym">Ascidia intestinalis</name>
    <dbReference type="NCBI Taxonomy" id="7719"/>
    <lineage>
        <taxon>Eukaryota</taxon>
        <taxon>Metazoa</taxon>
        <taxon>Chordata</taxon>
        <taxon>Tunicata</taxon>
        <taxon>Ascidiacea</taxon>
        <taxon>Phlebobranchia</taxon>
        <taxon>Cionidae</taxon>
        <taxon>Ciona</taxon>
    </lineage>
</organism>
<dbReference type="Ensembl" id="ENSCINT00000035719.1">
    <property type="protein sequence ID" value="ENSCINP00000036367.1"/>
    <property type="gene ID" value="ENSCING00000017901.1"/>
</dbReference>
<keyword evidence="5" id="KW-0408">Iron</keyword>
<evidence type="ECO:0000313" key="7">
    <source>
        <dbReference type="Ensembl" id="ENSCINP00000036367.1"/>
    </source>
</evidence>
<protein>
    <recommendedName>
        <fullName evidence="6">TauD/TfdA-like domain-containing protein</fullName>
    </recommendedName>
</protein>
<dbReference type="HOGENOM" id="CLU_1588095_0_0_1"/>